<accession>A0A7X3FQ04</accession>
<dbReference type="InterPro" id="IPR053146">
    <property type="entry name" value="QDO-like"/>
</dbReference>
<gene>
    <name evidence="2" type="ORF">GO014_06445</name>
</gene>
<dbReference type="EMBL" id="WQRF01000001">
    <property type="protein sequence ID" value="MVS98658.1"/>
    <property type="molecule type" value="Genomic_DNA"/>
</dbReference>
<evidence type="ECO:0000313" key="2">
    <source>
        <dbReference type="EMBL" id="MVS98658.1"/>
    </source>
</evidence>
<evidence type="ECO:0000259" key="1">
    <source>
        <dbReference type="Pfam" id="PF07883"/>
    </source>
</evidence>
<name>A0A7X3FQ04_9HYPH</name>
<dbReference type="CDD" id="cd02215">
    <property type="entry name" value="cupin_QDO_N_C"/>
    <property type="match status" value="1"/>
</dbReference>
<dbReference type="InterPro" id="IPR013096">
    <property type="entry name" value="Cupin_2"/>
</dbReference>
<reference evidence="2 3" key="1">
    <citation type="submission" date="2019-12" db="EMBL/GenBank/DDBJ databases">
        <title>Devosia maris sp. nov., isolated from the deep seawater.</title>
        <authorList>
            <person name="Liu Y."/>
        </authorList>
    </citation>
    <scope>NUCLEOTIDE SEQUENCE [LARGE SCALE GENOMIC DNA]</scope>
    <source>
        <strain evidence="2 3">L53-10-65</strain>
    </source>
</reference>
<proteinExistence type="predicted"/>
<protein>
    <submittedName>
        <fullName evidence="2">Cupin domain-containing protein</fullName>
    </submittedName>
</protein>
<organism evidence="2 3">
    <name type="scientific">Devosia marina</name>
    <dbReference type="NCBI Taxonomy" id="2683198"/>
    <lineage>
        <taxon>Bacteria</taxon>
        <taxon>Pseudomonadati</taxon>
        <taxon>Pseudomonadota</taxon>
        <taxon>Alphaproteobacteria</taxon>
        <taxon>Hyphomicrobiales</taxon>
        <taxon>Devosiaceae</taxon>
        <taxon>Devosia</taxon>
    </lineage>
</organism>
<dbReference type="PANTHER" id="PTHR36440">
    <property type="entry name" value="PUTATIVE (AFU_ORTHOLOGUE AFUA_8G07350)-RELATED"/>
    <property type="match status" value="1"/>
</dbReference>
<dbReference type="RefSeq" id="WP_157289546.1">
    <property type="nucleotide sequence ID" value="NZ_WQRF01000001.1"/>
</dbReference>
<dbReference type="AlphaFoldDB" id="A0A7X3FQ04"/>
<evidence type="ECO:0000313" key="3">
    <source>
        <dbReference type="Proteomes" id="UP000438106"/>
    </source>
</evidence>
<dbReference type="SUPFAM" id="SSF51182">
    <property type="entry name" value="RmlC-like cupins"/>
    <property type="match status" value="1"/>
</dbReference>
<feature type="domain" description="Cupin type-2" evidence="1">
    <location>
        <begin position="45"/>
        <end position="110"/>
    </location>
</feature>
<comment type="caution">
    <text evidence="2">The sequence shown here is derived from an EMBL/GenBank/DDBJ whole genome shotgun (WGS) entry which is preliminary data.</text>
</comment>
<dbReference type="Pfam" id="PF07883">
    <property type="entry name" value="Cupin_2"/>
    <property type="match status" value="1"/>
</dbReference>
<dbReference type="InterPro" id="IPR014710">
    <property type="entry name" value="RmlC-like_jellyroll"/>
</dbReference>
<dbReference type="InterPro" id="IPR011051">
    <property type="entry name" value="RmlC_Cupin_sf"/>
</dbReference>
<dbReference type="Gene3D" id="2.60.120.10">
    <property type="entry name" value="Jelly Rolls"/>
    <property type="match status" value="1"/>
</dbReference>
<dbReference type="Proteomes" id="UP000438106">
    <property type="component" value="Unassembled WGS sequence"/>
</dbReference>
<keyword evidence="3" id="KW-1185">Reference proteome</keyword>
<dbReference type="PANTHER" id="PTHR36440:SF1">
    <property type="entry name" value="PUTATIVE (AFU_ORTHOLOGUE AFUA_8G07350)-RELATED"/>
    <property type="match status" value="1"/>
</dbReference>
<sequence length="159" mass="17337">MDSTSKSLAPFVRHAGEGEAYWWLGSLAVIKAERKETGGHFTLIEVLENEGETPLHIHHREDETFLVLQGEIEFQVDGKRIKAGPGDTVFGPRGIPHGYTVRKGPARMLFLLTPGGFEDLVRASSIPALAKRIPSAEDAIADFAALPPIAMRFGCEMLG</sequence>